<organism evidence="15 16">
    <name type="scientific">Neptunomonas qingdaonensis</name>
    <dbReference type="NCBI Taxonomy" id="1045558"/>
    <lineage>
        <taxon>Bacteria</taxon>
        <taxon>Pseudomonadati</taxon>
        <taxon>Pseudomonadota</taxon>
        <taxon>Gammaproteobacteria</taxon>
        <taxon>Oceanospirillales</taxon>
        <taxon>Oceanospirillaceae</taxon>
        <taxon>Neptunomonas</taxon>
    </lineage>
</organism>
<name>A0A1I2VPM6_9GAMM</name>
<gene>
    <name evidence="15" type="ORF">SAMN05216175_11838</name>
</gene>
<keyword evidence="9" id="KW-0464">Manganese</keyword>
<evidence type="ECO:0000313" key="15">
    <source>
        <dbReference type="EMBL" id="SFG91023.1"/>
    </source>
</evidence>
<keyword evidence="6 13" id="KW-0479">Metal-binding</keyword>
<dbReference type="EC" id="3.4.11.9" evidence="4"/>
<evidence type="ECO:0000256" key="8">
    <source>
        <dbReference type="ARBA" id="ARBA00023049"/>
    </source>
</evidence>
<keyword evidence="5" id="KW-0645">Protease</keyword>
<dbReference type="PANTHER" id="PTHR43226:SF4">
    <property type="entry name" value="XAA-PRO AMINOPEPTIDASE 3"/>
    <property type="match status" value="1"/>
</dbReference>
<dbReference type="OrthoDB" id="9806388at2"/>
<evidence type="ECO:0000256" key="3">
    <source>
        <dbReference type="ARBA" id="ARBA00008766"/>
    </source>
</evidence>
<evidence type="ECO:0000259" key="14">
    <source>
        <dbReference type="SMART" id="SM01011"/>
    </source>
</evidence>
<dbReference type="GO" id="GO:0006508">
    <property type="term" value="P:proteolysis"/>
    <property type="evidence" value="ECO:0007669"/>
    <property type="project" value="UniProtKB-KW"/>
</dbReference>
<comment type="catalytic activity">
    <reaction evidence="1">
        <text>Release of any N-terminal amino acid, including proline, that is linked to proline, even from a dipeptide or tripeptide.</text>
        <dbReference type="EC" id="3.4.11.9"/>
    </reaction>
</comment>
<keyword evidence="8" id="KW-0482">Metalloprotease</keyword>
<dbReference type="Pfam" id="PF05195">
    <property type="entry name" value="AMP_N"/>
    <property type="match status" value="1"/>
</dbReference>
<dbReference type="SMART" id="SM01011">
    <property type="entry name" value="AMP_N"/>
    <property type="match status" value="1"/>
</dbReference>
<dbReference type="STRING" id="1045558.SAMN05216175_11838"/>
<dbReference type="InterPro" id="IPR007865">
    <property type="entry name" value="Aminopep_P_N"/>
</dbReference>
<dbReference type="AlphaFoldDB" id="A0A1I2VPM6"/>
<evidence type="ECO:0000256" key="9">
    <source>
        <dbReference type="ARBA" id="ARBA00023211"/>
    </source>
</evidence>
<sequence length="444" mass="49850">MKQPCISQREFAERRERLAAQLPVNSMVVVPSAGLQHRNSDVESPFRQDSDFYYLSGFDEPDALILISKGKSVVAYTLFCQPRDPQMEIWNGYRAGPEGVLVDYLADQSFSIEEADERLPELLDGVESVYFCMGTHYQTEVRVEGWLKSMRKKRRQGLSVPSRLIELSPLLHEMRLFKSAQEIEVMRTAGEISAQGHVRAMQMCRPGLMEYQLEAEIMYHFMQHGCRLPAYSSIVGGGKNACVLHYISNNEVLRDGDLVLIDAGCEMDYYAGDITRTFPVNGHFSDAQRALYELVLKAQLACLAEIKPGIPWEQTHDISVSVITEGLVDLGILKGKPQDLIDCGAYKAFYMHRLGHWLGMDVHDVGDYKIEGEWRLLQPGMVMTVEPGIYIAPDNESVDACWRGIGIRIEDDVLITAQGCEVLTASVPKTVAEIEALMAVARHP</sequence>
<dbReference type="InterPro" id="IPR000994">
    <property type="entry name" value="Pept_M24"/>
</dbReference>
<accession>A0A1I2VPM6</accession>
<evidence type="ECO:0000256" key="2">
    <source>
        <dbReference type="ARBA" id="ARBA00001936"/>
    </source>
</evidence>
<dbReference type="InterPro" id="IPR001131">
    <property type="entry name" value="Peptidase_M24B_aminopep-P_CS"/>
</dbReference>
<keyword evidence="16" id="KW-1185">Reference proteome</keyword>
<dbReference type="GO" id="GO:0005829">
    <property type="term" value="C:cytosol"/>
    <property type="evidence" value="ECO:0007669"/>
    <property type="project" value="TreeGrafter"/>
</dbReference>
<reference evidence="16" key="1">
    <citation type="submission" date="2016-10" db="EMBL/GenBank/DDBJ databases">
        <authorList>
            <person name="Varghese N."/>
            <person name="Submissions S."/>
        </authorList>
    </citation>
    <scope>NUCLEOTIDE SEQUENCE [LARGE SCALE GENOMIC DNA]</scope>
    <source>
        <strain evidence="16">CGMCC 1.10971</strain>
    </source>
</reference>
<dbReference type="SUPFAM" id="SSF53092">
    <property type="entry name" value="Creatinase/prolidase N-terminal domain"/>
    <property type="match status" value="1"/>
</dbReference>
<feature type="domain" description="Aminopeptidase P N-terminal" evidence="14">
    <location>
        <begin position="6"/>
        <end position="140"/>
    </location>
</feature>
<evidence type="ECO:0000256" key="6">
    <source>
        <dbReference type="ARBA" id="ARBA00022723"/>
    </source>
</evidence>
<evidence type="ECO:0000256" key="5">
    <source>
        <dbReference type="ARBA" id="ARBA00022670"/>
    </source>
</evidence>
<comment type="similarity">
    <text evidence="3 13">Belongs to the peptidase M24B family.</text>
</comment>
<evidence type="ECO:0000256" key="4">
    <source>
        <dbReference type="ARBA" id="ARBA00012574"/>
    </source>
</evidence>
<keyword evidence="7" id="KW-0378">Hydrolase</keyword>
<evidence type="ECO:0000313" key="16">
    <source>
        <dbReference type="Proteomes" id="UP000198623"/>
    </source>
</evidence>
<evidence type="ECO:0000256" key="13">
    <source>
        <dbReference type="RuleBase" id="RU000590"/>
    </source>
</evidence>
<dbReference type="PROSITE" id="PS00491">
    <property type="entry name" value="PROLINE_PEPTIDASE"/>
    <property type="match status" value="1"/>
</dbReference>
<dbReference type="Pfam" id="PF00557">
    <property type="entry name" value="Peptidase_M24"/>
    <property type="match status" value="1"/>
</dbReference>
<dbReference type="Gene3D" id="3.90.230.10">
    <property type="entry name" value="Creatinase/methionine aminopeptidase superfamily"/>
    <property type="match status" value="1"/>
</dbReference>
<evidence type="ECO:0000256" key="11">
    <source>
        <dbReference type="ARBA" id="ARBA00075356"/>
    </source>
</evidence>
<dbReference type="Proteomes" id="UP000198623">
    <property type="component" value="Unassembled WGS sequence"/>
</dbReference>
<evidence type="ECO:0000256" key="7">
    <source>
        <dbReference type="ARBA" id="ARBA00022801"/>
    </source>
</evidence>
<dbReference type="Gene3D" id="3.40.350.10">
    <property type="entry name" value="Creatinase/prolidase N-terminal domain"/>
    <property type="match status" value="1"/>
</dbReference>
<dbReference type="RefSeq" id="WP_090730431.1">
    <property type="nucleotide sequence ID" value="NZ_FOOU01000018.1"/>
</dbReference>
<dbReference type="SUPFAM" id="SSF55920">
    <property type="entry name" value="Creatinase/aminopeptidase"/>
    <property type="match status" value="1"/>
</dbReference>
<protein>
    <recommendedName>
        <fullName evidence="10">Xaa-Pro aminopeptidase</fullName>
        <ecNumber evidence="4">3.4.11.9</ecNumber>
    </recommendedName>
    <alternativeName>
        <fullName evidence="11">Aminopeptidase P II</fullName>
    </alternativeName>
    <alternativeName>
        <fullName evidence="12">X-Pro aminopeptidase</fullName>
    </alternativeName>
</protein>
<dbReference type="NCBIfam" id="NF008131">
    <property type="entry name" value="PRK10879.1"/>
    <property type="match status" value="1"/>
</dbReference>
<proteinExistence type="inferred from homology"/>
<dbReference type="FunFam" id="3.90.230.10:FF:000002">
    <property type="entry name" value="Xaa-Pro aminopeptidase 3"/>
    <property type="match status" value="1"/>
</dbReference>
<dbReference type="GO" id="GO:0070006">
    <property type="term" value="F:metalloaminopeptidase activity"/>
    <property type="evidence" value="ECO:0007669"/>
    <property type="project" value="InterPro"/>
</dbReference>
<dbReference type="GO" id="GO:0030145">
    <property type="term" value="F:manganese ion binding"/>
    <property type="evidence" value="ECO:0007669"/>
    <property type="project" value="InterPro"/>
</dbReference>
<evidence type="ECO:0000256" key="12">
    <source>
        <dbReference type="ARBA" id="ARBA00081411"/>
    </source>
</evidence>
<dbReference type="EMBL" id="FOOU01000018">
    <property type="protein sequence ID" value="SFG91023.1"/>
    <property type="molecule type" value="Genomic_DNA"/>
</dbReference>
<keyword evidence="15" id="KW-0031">Aminopeptidase</keyword>
<evidence type="ECO:0000256" key="10">
    <source>
        <dbReference type="ARBA" id="ARBA00069363"/>
    </source>
</evidence>
<evidence type="ECO:0000256" key="1">
    <source>
        <dbReference type="ARBA" id="ARBA00001424"/>
    </source>
</evidence>
<dbReference type="InterPro" id="IPR029149">
    <property type="entry name" value="Creatin/AminoP/Spt16_N"/>
</dbReference>
<dbReference type="PANTHER" id="PTHR43226">
    <property type="entry name" value="XAA-PRO AMINOPEPTIDASE 3"/>
    <property type="match status" value="1"/>
</dbReference>
<dbReference type="InterPro" id="IPR052433">
    <property type="entry name" value="X-Pro_dipept-like"/>
</dbReference>
<dbReference type="CDD" id="cd01087">
    <property type="entry name" value="Prolidase"/>
    <property type="match status" value="1"/>
</dbReference>
<comment type="cofactor">
    <cofactor evidence="2">
        <name>Mn(2+)</name>
        <dbReference type="ChEBI" id="CHEBI:29035"/>
    </cofactor>
</comment>
<dbReference type="InterPro" id="IPR036005">
    <property type="entry name" value="Creatinase/aminopeptidase-like"/>
</dbReference>